<reference evidence="2 3" key="1">
    <citation type="submission" date="2019-03" db="EMBL/GenBank/DDBJ databases">
        <title>Genomic Encyclopedia of Type Strains, Phase IV (KMG-IV): sequencing the most valuable type-strain genomes for metagenomic binning, comparative biology and taxonomic classification.</title>
        <authorList>
            <person name="Goeker M."/>
        </authorList>
    </citation>
    <scope>NUCLEOTIDE SEQUENCE [LARGE SCALE GENOMIC DNA]</scope>
    <source>
        <strain evidence="2 3">DSM 45934</strain>
    </source>
</reference>
<feature type="region of interest" description="Disordered" evidence="1">
    <location>
        <begin position="1"/>
        <end position="24"/>
    </location>
</feature>
<evidence type="ECO:0000313" key="3">
    <source>
        <dbReference type="Proteomes" id="UP000295680"/>
    </source>
</evidence>
<dbReference type="InterPro" id="IPR011990">
    <property type="entry name" value="TPR-like_helical_dom_sf"/>
</dbReference>
<organism evidence="2 3">
    <name type="scientific">Actinocrispum wychmicini</name>
    <dbReference type="NCBI Taxonomy" id="1213861"/>
    <lineage>
        <taxon>Bacteria</taxon>
        <taxon>Bacillati</taxon>
        <taxon>Actinomycetota</taxon>
        <taxon>Actinomycetes</taxon>
        <taxon>Pseudonocardiales</taxon>
        <taxon>Pseudonocardiaceae</taxon>
        <taxon>Actinocrispum</taxon>
    </lineage>
</organism>
<dbReference type="Proteomes" id="UP000295680">
    <property type="component" value="Unassembled WGS sequence"/>
</dbReference>
<sequence>MTRVLTETEACRPGPGRDPRSDNPLLRYNRAFVLRARGQWNAARADLDTAALLAPDDEDVLAARKDRLAKVTT</sequence>
<dbReference type="RefSeq" id="WP_165960283.1">
    <property type="nucleotide sequence ID" value="NZ_SLWS01000002.1"/>
</dbReference>
<name>A0A4R2JZI2_9PSEU</name>
<proteinExistence type="predicted"/>
<accession>A0A4R2JZI2</accession>
<evidence type="ECO:0000313" key="2">
    <source>
        <dbReference type="EMBL" id="TCO62858.1"/>
    </source>
</evidence>
<evidence type="ECO:0008006" key="4">
    <source>
        <dbReference type="Google" id="ProtNLM"/>
    </source>
</evidence>
<comment type="caution">
    <text evidence="2">The sequence shown here is derived from an EMBL/GenBank/DDBJ whole genome shotgun (WGS) entry which is preliminary data.</text>
</comment>
<protein>
    <recommendedName>
        <fullName evidence="4">Tetratricopeptide repeat protein</fullName>
    </recommendedName>
</protein>
<gene>
    <name evidence="2" type="ORF">EV192_102997</name>
</gene>
<dbReference type="Gene3D" id="1.25.40.10">
    <property type="entry name" value="Tetratricopeptide repeat domain"/>
    <property type="match status" value="1"/>
</dbReference>
<evidence type="ECO:0000256" key="1">
    <source>
        <dbReference type="SAM" id="MobiDB-lite"/>
    </source>
</evidence>
<dbReference type="EMBL" id="SLWS01000002">
    <property type="protein sequence ID" value="TCO62858.1"/>
    <property type="molecule type" value="Genomic_DNA"/>
</dbReference>
<dbReference type="AlphaFoldDB" id="A0A4R2JZI2"/>
<dbReference type="SUPFAM" id="SSF48452">
    <property type="entry name" value="TPR-like"/>
    <property type="match status" value="1"/>
</dbReference>
<keyword evidence="3" id="KW-1185">Reference proteome</keyword>